<dbReference type="RefSeq" id="WP_013583874.1">
    <property type="nucleotide sequence ID" value="NC_015125.1"/>
</dbReference>
<dbReference type="STRING" id="979556.MTES_0783"/>
<protein>
    <submittedName>
        <fullName evidence="2">Capsular polysaccharide biosynthesis protein</fullName>
    </submittedName>
</protein>
<evidence type="ECO:0000256" key="1">
    <source>
        <dbReference type="SAM" id="Phobius"/>
    </source>
</evidence>
<keyword evidence="1" id="KW-0472">Membrane</keyword>
<feature type="transmembrane region" description="Helical" evidence="1">
    <location>
        <begin position="6"/>
        <end position="22"/>
    </location>
</feature>
<sequence>MEWWGLMTGVAIGLALAGLMAWRGGRVLRRRRAEEIQDAAMFGWMKLDRPRDDGLGENGNENRS</sequence>
<name>E8NDS1_MICTS</name>
<reference evidence="2 3" key="1">
    <citation type="journal article" date="2011" name="J. Bacteriol.">
        <title>Genome sequence of Microbacterium testaceum StLB037, an N-acylhomoserine lactone-degrading bacterium isolated from potato leaves.</title>
        <authorList>
            <person name="Morohoshi T."/>
            <person name="Wang W.-Z."/>
            <person name="Someya N."/>
            <person name="Ikeda T."/>
        </authorList>
    </citation>
    <scope>NUCLEOTIDE SEQUENCE [LARGE SCALE GENOMIC DNA]</scope>
    <source>
        <strain evidence="2 3">StLB037</strain>
    </source>
</reference>
<dbReference type="KEGG" id="mts:MTES_0783"/>
<gene>
    <name evidence="2" type="ordered locus">MTES_0783</name>
</gene>
<proteinExistence type="predicted"/>
<evidence type="ECO:0000313" key="3">
    <source>
        <dbReference type="Proteomes" id="UP000008975"/>
    </source>
</evidence>
<keyword evidence="1" id="KW-1133">Transmembrane helix</keyword>
<dbReference type="HOGENOM" id="CLU_2862863_0_0_11"/>
<dbReference type="OrthoDB" id="5080360at2"/>
<dbReference type="AlphaFoldDB" id="E8NDS1"/>
<evidence type="ECO:0000313" key="2">
    <source>
        <dbReference type="EMBL" id="BAJ73747.1"/>
    </source>
</evidence>
<dbReference type="Proteomes" id="UP000008975">
    <property type="component" value="Chromosome"/>
</dbReference>
<dbReference type="EMBL" id="AP012052">
    <property type="protein sequence ID" value="BAJ73747.1"/>
    <property type="molecule type" value="Genomic_DNA"/>
</dbReference>
<accession>E8NDS1</accession>
<keyword evidence="1" id="KW-0812">Transmembrane</keyword>
<reference key="2">
    <citation type="submission" date="2011-02" db="EMBL/GenBank/DDBJ databases">
        <title>Genome sequence of Microbacterium testaceum StLB037.</title>
        <authorList>
            <person name="Morohoshi T."/>
            <person name="Wang W.Z."/>
            <person name="Someya N."/>
            <person name="Ikeda T."/>
        </authorList>
    </citation>
    <scope>NUCLEOTIDE SEQUENCE</scope>
    <source>
        <strain>StLB037</strain>
    </source>
</reference>
<organism evidence="2 3">
    <name type="scientific">Microbacterium testaceum (strain StLB037)</name>
    <dbReference type="NCBI Taxonomy" id="979556"/>
    <lineage>
        <taxon>Bacteria</taxon>
        <taxon>Bacillati</taxon>
        <taxon>Actinomycetota</taxon>
        <taxon>Actinomycetes</taxon>
        <taxon>Micrococcales</taxon>
        <taxon>Microbacteriaceae</taxon>
        <taxon>Microbacterium</taxon>
    </lineage>
</organism>